<reference evidence="1" key="2">
    <citation type="journal article" date="2015" name="Data Brief">
        <title>Shoot transcriptome of the giant reed, Arundo donax.</title>
        <authorList>
            <person name="Barrero R.A."/>
            <person name="Guerrero F.D."/>
            <person name="Moolhuijzen P."/>
            <person name="Goolsby J.A."/>
            <person name="Tidwell J."/>
            <person name="Bellgard S.E."/>
            <person name="Bellgard M.I."/>
        </authorList>
    </citation>
    <scope>NUCLEOTIDE SEQUENCE</scope>
    <source>
        <tissue evidence="1">Shoot tissue taken approximately 20 cm above the soil surface</tissue>
    </source>
</reference>
<reference evidence="1" key="1">
    <citation type="submission" date="2014-09" db="EMBL/GenBank/DDBJ databases">
        <authorList>
            <person name="Magalhaes I.L.F."/>
            <person name="Oliveira U."/>
            <person name="Santos F.R."/>
            <person name="Vidigal T.H.D.A."/>
            <person name="Brescovit A.D."/>
            <person name="Santos A.J."/>
        </authorList>
    </citation>
    <scope>NUCLEOTIDE SEQUENCE</scope>
    <source>
        <tissue evidence="1">Shoot tissue taken approximately 20 cm above the soil surface</tissue>
    </source>
</reference>
<protein>
    <submittedName>
        <fullName evidence="1">Uncharacterized protein</fullName>
    </submittedName>
</protein>
<dbReference type="AlphaFoldDB" id="A0A0A9FYL8"/>
<dbReference type="EMBL" id="GBRH01180534">
    <property type="protein sequence ID" value="JAE17362.1"/>
    <property type="molecule type" value="Transcribed_RNA"/>
</dbReference>
<evidence type="ECO:0000313" key="1">
    <source>
        <dbReference type="EMBL" id="JAE17362.1"/>
    </source>
</evidence>
<proteinExistence type="predicted"/>
<organism evidence="1">
    <name type="scientific">Arundo donax</name>
    <name type="common">Giant reed</name>
    <name type="synonym">Donax arundinaceus</name>
    <dbReference type="NCBI Taxonomy" id="35708"/>
    <lineage>
        <taxon>Eukaryota</taxon>
        <taxon>Viridiplantae</taxon>
        <taxon>Streptophyta</taxon>
        <taxon>Embryophyta</taxon>
        <taxon>Tracheophyta</taxon>
        <taxon>Spermatophyta</taxon>
        <taxon>Magnoliopsida</taxon>
        <taxon>Liliopsida</taxon>
        <taxon>Poales</taxon>
        <taxon>Poaceae</taxon>
        <taxon>PACMAD clade</taxon>
        <taxon>Arundinoideae</taxon>
        <taxon>Arundineae</taxon>
        <taxon>Arundo</taxon>
    </lineage>
</organism>
<accession>A0A0A9FYL8</accession>
<sequence length="29" mass="3506">MVVGEHHLLHGIYVSLFFRYTLNFETRII</sequence>
<name>A0A0A9FYL8_ARUDO</name>